<dbReference type="InterPro" id="IPR043519">
    <property type="entry name" value="NT_sf"/>
</dbReference>
<reference evidence="6 7" key="1">
    <citation type="journal article" date="2011" name="Science">
        <title>The Selaginella genome identifies genetic changes associated with the evolution of vascular plants.</title>
        <authorList>
            <person name="Banks J.A."/>
            <person name="Nishiyama T."/>
            <person name="Hasebe M."/>
            <person name="Bowman J.L."/>
            <person name="Gribskov M."/>
            <person name="dePamphilis C."/>
            <person name="Albert V.A."/>
            <person name="Aono N."/>
            <person name="Aoyama T."/>
            <person name="Ambrose B.A."/>
            <person name="Ashton N.W."/>
            <person name="Axtell M.J."/>
            <person name="Barker E."/>
            <person name="Barker M.S."/>
            <person name="Bennetzen J.L."/>
            <person name="Bonawitz N.D."/>
            <person name="Chapple C."/>
            <person name="Cheng C."/>
            <person name="Correa L.G."/>
            <person name="Dacre M."/>
            <person name="DeBarry J."/>
            <person name="Dreyer I."/>
            <person name="Elias M."/>
            <person name="Engstrom E.M."/>
            <person name="Estelle M."/>
            <person name="Feng L."/>
            <person name="Finet C."/>
            <person name="Floyd S.K."/>
            <person name="Frommer W.B."/>
            <person name="Fujita T."/>
            <person name="Gramzow L."/>
            <person name="Gutensohn M."/>
            <person name="Harholt J."/>
            <person name="Hattori M."/>
            <person name="Heyl A."/>
            <person name="Hirai T."/>
            <person name="Hiwatashi Y."/>
            <person name="Ishikawa M."/>
            <person name="Iwata M."/>
            <person name="Karol K.G."/>
            <person name="Koehler B."/>
            <person name="Kolukisaoglu U."/>
            <person name="Kubo M."/>
            <person name="Kurata T."/>
            <person name="Lalonde S."/>
            <person name="Li K."/>
            <person name="Li Y."/>
            <person name="Litt A."/>
            <person name="Lyons E."/>
            <person name="Manning G."/>
            <person name="Maruyama T."/>
            <person name="Michael T.P."/>
            <person name="Mikami K."/>
            <person name="Miyazaki S."/>
            <person name="Morinaga S."/>
            <person name="Murata T."/>
            <person name="Mueller-Roeber B."/>
            <person name="Nelson D.R."/>
            <person name="Obara M."/>
            <person name="Oguri Y."/>
            <person name="Olmstead R.G."/>
            <person name="Onodera N."/>
            <person name="Petersen B.L."/>
            <person name="Pils B."/>
            <person name="Prigge M."/>
            <person name="Rensing S.A."/>
            <person name="Riano-Pachon D.M."/>
            <person name="Roberts A.W."/>
            <person name="Sato Y."/>
            <person name="Scheller H.V."/>
            <person name="Schulz B."/>
            <person name="Schulz C."/>
            <person name="Shakirov E.V."/>
            <person name="Shibagaki N."/>
            <person name="Shinohara N."/>
            <person name="Shippen D.E."/>
            <person name="Soerensen I."/>
            <person name="Sotooka R."/>
            <person name="Sugimoto N."/>
            <person name="Sugita M."/>
            <person name="Sumikawa N."/>
            <person name="Tanurdzic M."/>
            <person name="Theissen G."/>
            <person name="Ulvskov P."/>
            <person name="Wakazuki S."/>
            <person name="Weng J.K."/>
            <person name="Willats W.W."/>
            <person name="Wipf D."/>
            <person name="Wolf P.G."/>
            <person name="Yang L."/>
            <person name="Zimmer A.D."/>
            <person name="Zhu Q."/>
            <person name="Mitros T."/>
            <person name="Hellsten U."/>
            <person name="Loque D."/>
            <person name="Otillar R."/>
            <person name="Salamov A."/>
            <person name="Schmutz J."/>
            <person name="Shapiro H."/>
            <person name="Lindquist E."/>
            <person name="Lucas S."/>
            <person name="Rokhsar D."/>
            <person name="Grigoriev I.V."/>
        </authorList>
    </citation>
    <scope>NUCLEOTIDE SEQUENCE [LARGE SCALE GENOMIC DNA]</scope>
</reference>
<name>D8R4I8_SELML</name>
<dbReference type="InParanoid" id="D8R4I8"/>
<dbReference type="Gene3D" id="3.30.460.10">
    <property type="entry name" value="Beta Polymerase, domain 2"/>
    <property type="match status" value="1"/>
</dbReference>
<dbReference type="KEGG" id="smo:SELMODRAFT_407286"/>
<evidence type="ECO:0000256" key="4">
    <source>
        <dbReference type="RuleBase" id="RU003953"/>
    </source>
</evidence>
<keyword evidence="2 4" id="KW-0808">Transferase</keyword>
<evidence type="ECO:0000256" key="1">
    <source>
        <dbReference type="ARBA" id="ARBA00007265"/>
    </source>
</evidence>
<dbReference type="InterPro" id="IPR002646">
    <property type="entry name" value="PolA_pol_head_dom"/>
</dbReference>
<feature type="domain" description="Poly A polymerase head" evidence="5">
    <location>
        <begin position="30"/>
        <end position="138"/>
    </location>
</feature>
<dbReference type="Gramene" id="EFJ33108">
    <property type="protein sequence ID" value="EFJ33108"/>
    <property type="gene ID" value="SELMODRAFT_407286"/>
</dbReference>
<dbReference type="HOGENOM" id="CLU_019592_2_1_1"/>
<comment type="similarity">
    <text evidence="1 4">Belongs to the tRNA nucleotidyltransferase/poly(A) polymerase family.</text>
</comment>
<dbReference type="SUPFAM" id="SSF81891">
    <property type="entry name" value="Poly A polymerase C-terminal region-like"/>
    <property type="match status" value="1"/>
</dbReference>
<dbReference type="GO" id="GO:0052929">
    <property type="term" value="F:ATP:3'-cytidine-cytidine-tRNA adenylyltransferase activity"/>
    <property type="evidence" value="ECO:0000318"/>
    <property type="project" value="GO_Central"/>
</dbReference>
<dbReference type="PANTHER" id="PTHR13734:SF5">
    <property type="entry name" value="CCA TRNA NUCLEOTIDYLTRANSFERASE, MITOCHONDRIAL"/>
    <property type="match status" value="1"/>
</dbReference>
<evidence type="ECO:0000256" key="3">
    <source>
        <dbReference type="ARBA" id="ARBA00022884"/>
    </source>
</evidence>
<dbReference type="Gene3D" id="1.10.3090.10">
    <property type="entry name" value="cca-adding enzyme, domain 2"/>
    <property type="match status" value="1"/>
</dbReference>
<dbReference type="Pfam" id="PF01743">
    <property type="entry name" value="PolyA_pol"/>
    <property type="match status" value="1"/>
</dbReference>
<accession>D8R4I8</accession>
<dbReference type="SUPFAM" id="SSF81301">
    <property type="entry name" value="Nucleotidyltransferase"/>
    <property type="match status" value="1"/>
</dbReference>
<dbReference type="GO" id="GO:0003723">
    <property type="term" value="F:RNA binding"/>
    <property type="evidence" value="ECO:0007669"/>
    <property type="project" value="UniProtKB-KW"/>
</dbReference>
<evidence type="ECO:0000313" key="7">
    <source>
        <dbReference type="Proteomes" id="UP000001514"/>
    </source>
</evidence>
<keyword evidence="3 4" id="KW-0694">RNA-binding</keyword>
<dbReference type="Proteomes" id="UP000001514">
    <property type="component" value="Unassembled WGS sequence"/>
</dbReference>
<keyword evidence="7" id="KW-1185">Reference proteome</keyword>
<dbReference type="eggNOG" id="KOG2159">
    <property type="taxonomic scope" value="Eukaryota"/>
</dbReference>
<sequence>MTTIVLTREEAKILDALRLVIRECDLKIELLGVESHDLDIALDDMTGQQFCDRVLPCLRKTDPLCSYKVIKSNPERSKHLETTKLEILGGELDKFGTPSEDAYGRDLTINSLFYNVAADKVEDFTGRGVMDLKLGKIRTPLPPLVTFLDDPLRVLRSIRFAARFNFELDEELECVASVDSVKAAFETKITRERISQEIQAMLFGKNPARAMCLLHKLGYWPLIFTRPVSAQSVKDFQVVCETLESVNIPEEGERRLVLVAGILYPFKKENDTVLGSMAERIGLKAMLKKVKALYKAIGNTFVQDWYELNKCTLFGGLPCLFNESFRVEAGLAFRDRDFSLSAAALFLSVPAPSVQQKDVFNAILKSISLSGLLNLKPLLTGNDLKLEFHIVSGPRVGELKEAMFIWQLRNPSGTKPECIRYLRELFI</sequence>
<dbReference type="GO" id="GO:0001680">
    <property type="term" value="P:tRNA 3'-terminal CCA addition"/>
    <property type="evidence" value="ECO:0000318"/>
    <property type="project" value="GO_Central"/>
</dbReference>
<evidence type="ECO:0000313" key="6">
    <source>
        <dbReference type="EMBL" id="EFJ33108.1"/>
    </source>
</evidence>
<organism evidence="7">
    <name type="scientific">Selaginella moellendorffii</name>
    <name type="common">Spikemoss</name>
    <dbReference type="NCBI Taxonomy" id="88036"/>
    <lineage>
        <taxon>Eukaryota</taxon>
        <taxon>Viridiplantae</taxon>
        <taxon>Streptophyta</taxon>
        <taxon>Embryophyta</taxon>
        <taxon>Tracheophyta</taxon>
        <taxon>Lycopodiopsida</taxon>
        <taxon>Selaginellales</taxon>
        <taxon>Selaginellaceae</taxon>
        <taxon>Selaginella</taxon>
    </lineage>
</organism>
<dbReference type="PANTHER" id="PTHR13734">
    <property type="entry name" value="TRNA-NUCLEOTIDYLTRANSFERASE"/>
    <property type="match status" value="1"/>
</dbReference>
<evidence type="ECO:0000256" key="2">
    <source>
        <dbReference type="ARBA" id="ARBA00022679"/>
    </source>
</evidence>
<dbReference type="AlphaFoldDB" id="D8R4I8"/>
<gene>
    <name evidence="6" type="ORF">SELMODRAFT_407286</name>
</gene>
<proteinExistence type="inferred from homology"/>
<dbReference type="STRING" id="88036.D8R4I8"/>
<dbReference type="GO" id="GO:0052927">
    <property type="term" value="F:CC tRNA cytidylyltransferase activity"/>
    <property type="evidence" value="ECO:0000318"/>
    <property type="project" value="GO_Central"/>
</dbReference>
<dbReference type="EMBL" id="GL377571">
    <property type="protein sequence ID" value="EFJ33108.1"/>
    <property type="molecule type" value="Genomic_DNA"/>
</dbReference>
<evidence type="ECO:0000259" key="5">
    <source>
        <dbReference type="Pfam" id="PF01743"/>
    </source>
</evidence>
<protein>
    <recommendedName>
        <fullName evidence="5">Poly A polymerase head domain-containing protein</fullName>
    </recommendedName>
</protein>